<dbReference type="EMBL" id="JAWSTH010000076">
    <property type="protein sequence ID" value="MDW5597159.1"/>
    <property type="molecule type" value="Genomic_DNA"/>
</dbReference>
<dbReference type="PANTHER" id="PTHR24221">
    <property type="entry name" value="ATP-BINDING CASSETTE SUB-FAMILY B"/>
    <property type="match status" value="1"/>
</dbReference>
<dbReference type="SUPFAM" id="SSF90123">
    <property type="entry name" value="ABC transporter transmembrane region"/>
    <property type="match status" value="1"/>
</dbReference>
<dbReference type="SMART" id="SM00382">
    <property type="entry name" value="AAA"/>
    <property type="match status" value="1"/>
</dbReference>
<dbReference type="Gene3D" id="3.40.50.300">
    <property type="entry name" value="P-loop containing nucleotide triphosphate hydrolases"/>
    <property type="match status" value="1"/>
</dbReference>
<dbReference type="Pfam" id="PF00005">
    <property type="entry name" value="ABC_tran"/>
    <property type="match status" value="1"/>
</dbReference>
<keyword evidence="6 8" id="KW-0472">Membrane</keyword>
<dbReference type="Proteomes" id="UP001284601">
    <property type="component" value="Unassembled WGS sequence"/>
</dbReference>
<evidence type="ECO:0000256" key="3">
    <source>
        <dbReference type="ARBA" id="ARBA00022741"/>
    </source>
</evidence>
<evidence type="ECO:0000256" key="6">
    <source>
        <dbReference type="ARBA" id="ARBA00023136"/>
    </source>
</evidence>
<feature type="transmembrane region" description="Helical" evidence="8">
    <location>
        <begin position="36"/>
        <end position="59"/>
    </location>
</feature>
<feature type="domain" description="ABC transmembrane type-1" evidence="10">
    <location>
        <begin position="36"/>
        <end position="343"/>
    </location>
</feature>
<gene>
    <name evidence="11" type="primary">cydC</name>
    <name evidence="11" type="ORF">R7226_22625</name>
</gene>
<sequence length="638" mass="63608">MSAIDARAVRTRDGAGRDSAPPLGSAGSGARQRLRVIALGAAAAIAGTVLLAASGWLVTRAAERPPVLALLAAIVVVRALGLVRAFGRYGERLAAHDLAFRQLAELRVRWYRRLVGGAPESAQAAPRSARAAPRSAGAAPQSAQAARTGTLSAADLLSRFVVDVDELQHRDVRVRGPVLVAVVASVAAVALAVAILPVAGLVLGGGLFVAATLVPAVAFAAARGALRRQGAARAALVDELVEAMEAAPQLALAGHGPERVARLDDASAALGQIGRRDAATAALAQGLGTLIAGATLVAVLAVAVGPASDGGLAPVWLGALALLALGAFEAVAALPEAATRAVSVAAAERRLEEAVAPASPTQSAPAPQSAPASAPSAPAPQSAPASAPSAPAPPQPAPASAPSAPAFAQPAPLSPDAVLTARSLRHRPGGAGAPAVLDGVDLELAPGRRIALVGASGAGKTVLAELLAGLVRADEGEIGLGGHAIDTLDPAVVRAQVRLAGQDAHLFATSIANNVRIGAPQATGAEIDAALRSTGLGGWLDALPDGAATLVGEEGSAVSGGQRQRIALARCLVSPARLLLLDEPTAMLDPPAARAFLADLDAAVADRGVLVITHERVGLDAFDAIWELRDGRLQLADG</sequence>
<dbReference type="InterPro" id="IPR003439">
    <property type="entry name" value="ABC_transporter-like_ATP-bd"/>
</dbReference>
<feature type="region of interest" description="Disordered" evidence="7">
    <location>
        <begin position="1"/>
        <end position="28"/>
    </location>
</feature>
<dbReference type="InterPro" id="IPR027417">
    <property type="entry name" value="P-loop_NTPase"/>
</dbReference>
<feature type="domain" description="ABC transporter" evidence="9">
    <location>
        <begin position="419"/>
        <end position="638"/>
    </location>
</feature>
<keyword evidence="4" id="KW-0067">ATP-binding</keyword>
<evidence type="ECO:0000256" key="4">
    <source>
        <dbReference type="ARBA" id="ARBA00022840"/>
    </source>
</evidence>
<dbReference type="PROSITE" id="PS50929">
    <property type="entry name" value="ABC_TM1F"/>
    <property type="match status" value="1"/>
</dbReference>
<dbReference type="InterPro" id="IPR011527">
    <property type="entry name" value="ABC1_TM_dom"/>
</dbReference>
<dbReference type="NCBIfam" id="TIGR02868">
    <property type="entry name" value="CydC"/>
    <property type="match status" value="1"/>
</dbReference>
<feature type="transmembrane region" description="Helical" evidence="8">
    <location>
        <begin position="178"/>
        <end position="199"/>
    </location>
</feature>
<dbReference type="RefSeq" id="WP_318599624.1">
    <property type="nucleotide sequence ID" value="NZ_JAWSTH010000076.1"/>
</dbReference>
<dbReference type="PROSITE" id="PS50893">
    <property type="entry name" value="ABC_TRANSPORTER_2"/>
    <property type="match status" value="1"/>
</dbReference>
<feature type="compositionally biased region" description="Pro residues" evidence="7">
    <location>
        <begin position="390"/>
        <end position="399"/>
    </location>
</feature>
<evidence type="ECO:0000256" key="2">
    <source>
        <dbReference type="ARBA" id="ARBA00022692"/>
    </source>
</evidence>
<evidence type="ECO:0000259" key="9">
    <source>
        <dbReference type="PROSITE" id="PS50893"/>
    </source>
</evidence>
<feature type="transmembrane region" description="Helical" evidence="8">
    <location>
        <begin position="315"/>
        <end position="334"/>
    </location>
</feature>
<name>A0ABU4HVG8_9ACTN</name>
<dbReference type="PANTHER" id="PTHR24221:SF654">
    <property type="entry name" value="ATP-BINDING CASSETTE SUB-FAMILY B MEMBER 6"/>
    <property type="match status" value="1"/>
</dbReference>
<dbReference type="InterPro" id="IPR036640">
    <property type="entry name" value="ABC1_TM_sf"/>
</dbReference>
<dbReference type="InterPro" id="IPR003593">
    <property type="entry name" value="AAA+_ATPase"/>
</dbReference>
<dbReference type="InterPro" id="IPR014223">
    <property type="entry name" value="ABC_CydC/D"/>
</dbReference>
<dbReference type="SUPFAM" id="SSF52540">
    <property type="entry name" value="P-loop containing nucleoside triphosphate hydrolases"/>
    <property type="match status" value="1"/>
</dbReference>
<reference evidence="12" key="1">
    <citation type="submission" date="2023-07" db="EMBL/GenBank/DDBJ databases">
        <title>Conexibacter stalactiti sp. nov., isolated from stalactites in a lava cave and emended description of the genus Conexibacter.</title>
        <authorList>
            <person name="Lee S.D."/>
        </authorList>
    </citation>
    <scope>NUCLEOTIDE SEQUENCE [LARGE SCALE GENOMIC DNA]</scope>
    <source>
        <strain evidence="12">KCTC 39840</strain>
    </source>
</reference>
<keyword evidence="3" id="KW-0547">Nucleotide-binding</keyword>
<accession>A0ABU4HVG8</accession>
<feature type="region of interest" description="Disordered" evidence="7">
    <location>
        <begin position="353"/>
        <end position="412"/>
    </location>
</feature>
<evidence type="ECO:0000256" key="7">
    <source>
        <dbReference type="SAM" id="MobiDB-lite"/>
    </source>
</evidence>
<protein>
    <submittedName>
        <fullName evidence="11">Thiol reductant ABC exporter subunit CydC</fullName>
    </submittedName>
</protein>
<feature type="compositionally biased region" description="Low complexity" evidence="7">
    <location>
        <begin position="400"/>
        <end position="412"/>
    </location>
</feature>
<proteinExistence type="predicted"/>
<organism evidence="11 12">
    <name type="scientific">Conexibacter stalactiti</name>
    <dbReference type="NCBI Taxonomy" id="1940611"/>
    <lineage>
        <taxon>Bacteria</taxon>
        <taxon>Bacillati</taxon>
        <taxon>Actinomycetota</taxon>
        <taxon>Thermoleophilia</taxon>
        <taxon>Solirubrobacterales</taxon>
        <taxon>Conexibacteraceae</taxon>
        <taxon>Conexibacter</taxon>
    </lineage>
</organism>
<feature type="region of interest" description="Disordered" evidence="7">
    <location>
        <begin position="122"/>
        <end position="144"/>
    </location>
</feature>
<dbReference type="Gene3D" id="1.20.1560.10">
    <property type="entry name" value="ABC transporter type 1, transmembrane domain"/>
    <property type="match status" value="1"/>
</dbReference>
<dbReference type="PROSITE" id="PS00211">
    <property type="entry name" value="ABC_TRANSPORTER_1"/>
    <property type="match status" value="1"/>
</dbReference>
<dbReference type="InterPro" id="IPR039421">
    <property type="entry name" value="Type_1_exporter"/>
</dbReference>
<evidence type="ECO:0000256" key="5">
    <source>
        <dbReference type="ARBA" id="ARBA00022989"/>
    </source>
</evidence>
<evidence type="ECO:0000256" key="1">
    <source>
        <dbReference type="ARBA" id="ARBA00004651"/>
    </source>
</evidence>
<keyword evidence="2 8" id="KW-0812">Transmembrane</keyword>
<keyword evidence="12" id="KW-1185">Reference proteome</keyword>
<feature type="compositionally biased region" description="Low complexity" evidence="7">
    <location>
        <begin position="354"/>
        <end position="389"/>
    </location>
</feature>
<evidence type="ECO:0000256" key="8">
    <source>
        <dbReference type="SAM" id="Phobius"/>
    </source>
</evidence>
<comment type="caution">
    <text evidence="11">The sequence shown here is derived from an EMBL/GenBank/DDBJ whole genome shotgun (WGS) entry which is preliminary data.</text>
</comment>
<evidence type="ECO:0000313" key="11">
    <source>
        <dbReference type="EMBL" id="MDW5597159.1"/>
    </source>
</evidence>
<evidence type="ECO:0000259" key="10">
    <source>
        <dbReference type="PROSITE" id="PS50929"/>
    </source>
</evidence>
<feature type="compositionally biased region" description="Basic and acidic residues" evidence="7">
    <location>
        <begin position="7"/>
        <end position="16"/>
    </location>
</feature>
<feature type="transmembrane region" description="Helical" evidence="8">
    <location>
        <begin position="205"/>
        <end position="226"/>
    </location>
</feature>
<dbReference type="InterPro" id="IPR017871">
    <property type="entry name" value="ABC_transporter-like_CS"/>
</dbReference>
<evidence type="ECO:0000313" key="12">
    <source>
        <dbReference type="Proteomes" id="UP001284601"/>
    </source>
</evidence>
<feature type="transmembrane region" description="Helical" evidence="8">
    <location>
        <begin position="65"/>
        <end position="83"/>
    </location>
</feature>
<comment type="subcellular location">
    <subcellularLocation>
        <location evidence="1">Cell membrane</location>
        <topology evidence="1">Multi-pass membrane protein</topology>
    </subcellularLocation>
</comment>
<feature type="transmembrane region" description="Helical" evidence="8">
    <location>
        <begin position="282"/>
        <end position="303"/>
    </location>
</feature>
<keyword evidence="5 8" id="KW-1133">Transmembrane helix</keyword>